<dbReference type="InParanoid" id="K3WR63"/>
<sequence>MDSTVNVNVSNDDGTGDVPMLPPPASSAPTVDTRLNMAEVLRLQEDLRRDKAAVDASRRRVETPKHLAVDIEAIERQYAAGANWSTIAARLEQARPYHVSRARYDMVIETGRALAKTPIQKILASFVSSGHGNAVLEELHKRFEIGQISKLPGGNLRVKVKTKDACVRLKRTRVNILGGVFTFKEFDTLGDKYFLDISNIDSDANKDLILERLFILGCMPVFDTYREVNLATVPVQVR</sequence>
<name>K3WR63_GLOUD</name>
<dbReference type="EnsemblProtists" id="PYU1_T007457">
    <property type="protein sequence ID" value="PYU1_T007457"/>
    <property type="gene ID" value="PYU1_G007441"/>
</dbReference>
<evidence type="ECO:0000256" key="1">
    <source>
        <dbReference type="SAM" id="MobiDB-lite"/>
    </source>
</evidence>
<dbReference type="STRING" id="431595.K3WR63"/>
<evidence type="ECO:0000313" key="3">
    <source>
        <dbReference type="Proteomes" id="UP000019132"/>
    </source>
</evidence>
<dbReference type="VEuPathDB" id="FungiDB:PYU1_G007441"/>
<reference evidence="2" key="3">
    <citation type="submission" date="2015-02" db="UniProtKB">
        <authorList>
            <consortium name="EnsemblProtists"/>
        </authorList>
    </citation>
    <scope>IDENTIFICATION</scope>
    <source>
        <strain evidence="2">DAOM BR144</strain>
    </source>
</reference>
<evidence type="ECO:0000313" key="2">
    <source>
        <dbReference type="EnsemblProtists" id="PYU1_T007457"/>
    </source>
</evidence>
<organism evidence="2 3">
    <name type="scientific">Globisporangium ultimum (strain ATCC 200006 / CBS 805.95 / DAOM BR144)</name>
    <name type="common">Pythium ultimum</name>
    <dbReference type="NCBI Taxonomy" id="431595"/>
    <lineage>
        <taxon>Eukaryota</taxon>
        <taxon>Sar</taxon>
        <taxon>Stramenopiles</taxon>
        <taxon>Oomycota</taxon>
        <taxon>Peronosporomycetes</taxon>
        <taxon>Pythiales</taxon>
        <taxon>Pythiaceae</taxon>
        <taxon>Globisporangium</taxon>
    </lineage>
</organism>
<reference evidence="3" key="2">
    <citation type="submission" date="2010-04" db="EMBL/GenBank/DDBJ databases">
        <authorList>
            <person name="Buell R."/>
            <person name="Hamilton J."/>
            <person name="Hostetler J."/>
        </authorList>
    </citation>
    <scope>NUCLEOTIDE SEQUENCE [LARGE SCALE GENOMIC DNA]</scope>
    <source>
        <strain evidence="3">DAOM:BR144</strain>
    </source>
</reference>
<dbReference type="OMA" id="MNAHVAT"/>
<dbReference type="EMBL" id="GL376585">
    <property type="status" value="NOT_ANNOTATED_CDS"/>
    <property type="molecule type" value="Genomic_DNA"/>
</dbReference>
<feature type="region of interest" description="Disordered" evidence="1">
    <location>
        <begin position="1"/>
        <end position="30"/>
    </location>
</feature>
<feature type="compositionally biased region" description="Polar residues" evidence="1">
    <location>
        <begin position="1"/>
        <end position="13"/>
    </location>
</feature>
<dbReference type="Proteomes" id="UP000019132">
    <property type="component" value="Unassembled WGS sequence"/>
</dbReference>
<dbReference type="AlphaFoldDB" id="K3WR63"/>
<accession>K3WR63</accession>
<keyword evidence="3" id="KW-1185">Reference proteome</keyword>
<dbReference type="HOGENOM" id="CLU_039573_0_0_1"/>
<reference evidence="3" key="1">
    <citation type="journal article" date="2010" name="Genome Biol.">
        <title>Genome sequence of the necrotrophic plant pathogen Pythium ultimum reveals original pathogenicity mechanisms and effector repertoire.</title>
        <authorList>
            <person name="Levesque C.A."/>
            <person name="Brouwer H."/>
            <person name="Cano L."/>
            <person name="Hamilton J.P."/>
            <person name="Holt C."/>
            <person name="Huitema E."/>
            <person name="Raffaele S."/>
            <person name="Robideau G.P."/>
            <person name="Thines M."/>
            <person name="Win J."/>
            <person name="Zerillo M.M."/>
            <person name="Beakes G.W."/>
            <person name="Boore J.L."/>
            <person name="Busam D."/>
            <person name="Dumas B."/>
            <person name="Ferriera S."/>
            <person name="Fuerstenberg S.I."/>
            <person name="Gachon C.M."/>
            <person name="Gaulin E."/>
            <person name="Govers F."/>
            <person name="Grenville-Briggs L."/>
            <person name="Horner N."/>
            <person name="Hostetler J."/>
            <person name="Jiang R.H."/>
            <person name="Johnson J."/>
            <person name="Krajaejun T."/>
            <person name="Lin H."/>
            <person name="Meijer H.J."/>
            <person name="Moore B."/>
            <person name="Morris P."/>
            <person name="Phuntmart V."/>
            <person name="Puiu D."/>
            <person name="Shetty J."/>
            <person name="Stajich J.E."/>
            <person name="Tripathy S."/>
            <person name="Wawra S."/>
            <person name="van West P."/>
            <person name="Whitty B.R."/>
            <person name="Coutinho P.M."/>
            <person name="Henrissat B."/>
            <person name="Martin F."/>
            <person name="Thomas P.D."/>
            <person name="Tyler B.M."/>
            <person name="De Vries R.P."/>
            <person name="Kamoun S."/>
            <person name="Yandell M."/>
            <person name="Tisserat N."/>
            <person name="Buell C.R."/>
        </authorList>
    </citation>
    <scope>NUCLEOTIDE SEQUENCE</scope>
    <source>
        <strain evidence="3">DAOM:BR144</strain>
    </source>
</reference>
<protein>
    <submittedName>
        <fullName evidence="2">Uncharacterized protein</fullName>
    </submittedName>
</protein>
<proteinExistence type="predicted"/>